<protein>
    <submittedName>
        <fullName evidence="3">Cation efflux system protein CzcC</fullName>
    </submittedName>
</protein>
<keyword evidence="2" id="KW-0732">Signal</keyword>
<reference evidence="3 4" key="1">
    <citation type="submission" date="2014-07" db="EMBL/GenBank/DDBJ databases">
        <title>Expanding our view of genomic diversity in Candidatus Accumulibacter clades.</title>
        <authorList>
            <person name="Skennerton C.T."/>
            <person name="Barr J.J."/>
            <person name="Slater F.R."/>
            <person name="Bond P.L."/>
            <person name="Tyson G.W."/>
        </authorList>
    </citation>
    <scope>NUCLEOTIDE SEQUENCE [LARGE SCALE GENOMIC DNA]</scope>
    <source>
        <strain evidence="4">SK-01</strain>
    </source>
</reference>
<dbReference type="PANTHER" id="PTHR30203">
    <property type="entry name" value="OUTER MEMBRANE CATION EFFLUX PROTEIN"/>
    <property type="match status" value="1"/>
</dbReference>
<evidence type="ECO:0000313" key="4">
    <source>
        <dbReference type="Proteomes" id="UP000019812"/>
    </source>
</evidence>
<evidence type="ECO:0000256" key="1">
    <source>
        <dbReference type="ARBA" id="ARBA00007613"/>
    </source>
</evidence>
<dbReference type="RefSeq" id="WP_228111558.1">
    <property type="nucleotide sequence ID" value="NZ_JDSS02000034.1"/>
</dbReference>
<dbReference type="Gene3D" id="1.20.1600.10">
    <property type="entry name" value="Outer membrane efflux proteins (OEP)"/>
    <property type="match status" value="1"/>
</dbReference>
<dbReference type="Proteomes" id="UP000019812">
    <property type="component" value="Unassembled WGS sequence"/>
</dbReference>
<sequence precursor="true">MTKIDPSRGIGLCVALCFPLMTWAQNPPTSAPAAPAPAWRSQPAAGDAAVSGTLSLGQALALAHAQNPELAASRLEVEAMAGASQQAHSRPNPEIAYLLEDTQRQTRTTTLQLNQTIELGGKRAARMLAAERGHDIAAEELTARRLAIRASVTSAYYDALTAQERVRLAEQAMELAQRASRAAGQRVKAGKVAPIEETKAHVAQAGVQVELSQARSEWVGAQARLAALLGEPGGLSWRLDAQLDALPAVPSMADLERSLDNAPALRRARLEIDRRQALTELEKARRIPDITVSLGAKRSEELGRNQAIVGLSVPLPIFDTNRGNLLEALKREEKAREGLSASQLQVSAEARETRARLASLRQEAQLFAEQVLPGAQSAYDAAAKGFELGKFSFLEALDAQRTLLQARSQYLRTLADTHRARADLDRLLGLDESTETPLAPATVRRTGE</sequence>
<feature type="signal peptide" evidence="2">
    <location>
        <begin position="1"/>
        <end position="24"/>
    </location>
</feature>
<evidence type="ECO:0000313" key="3">
    <source>
        <dbReference type="EMBL" id="KFB67069.1"/>
    </source>
</evidence>
<dbReference type="AlphaFoldDB" id="A0A084XX75"/>
<name>A0A084XX75_9PROT</name>
<dbReference type="SUPFAM" id="SSF56954">
    <property type="entry name" value="Outer membrane efflux proteins (OEP)"/>
    <property type="match status" value="1"/>
</dbReference>
<comment type="caution">
    <text evidence="3">The sequence shown here is derived from an EMBL/GenBank/DDBJ whole genome shotgun (WGS) entry which is preliminary data.</text>
</comment>
<accession>A0A084XX75</accession>
<dbReference type="PANTHER" id="PTHR30203:SF24">
    <property type="entry name" value="BLR4935 PROTEIN"/>
    <property type="match status" value="1"/>
</dbReference>
<dbReference type="EMBL" id="JDSS02000034">
    <property type="protein sequence ID" value="KFB67069.1"/>
    <property type="molecule type" value="Genomic_DNA"/>
</dbReference>
<feature type="chain" id="PRO_5001785314" evidence="2">
    <location>
        <begin position="25"/>
        <end position="448"/>
    </location>
</feature>
<dbReference type="GO" id="GO:0015562">
    <property type="term" value="F:efflux transmembrane transporter activity"/>
    <property type="evidence" value="ECO:0007669"/>
    <property type="project" value="InterPro"/>
</dbReference>
<evidence type="ECO:0000256" key="2">
    <source>
        <dbReference type="SAM" id="SignalP"/>
    </source>
</evidence>
<dbReference type="STRING" id="1457154.CAPSK01_003586"/>
<dbReference type="InterPro" id="IPR003423">
    <property type="entry name" value="OMP_efflux"/>
</dbReference>
<comment type="similarity">
    <text evidence="1">Belongs to the outer membrane factor (OMF) (TC 1.B.17) family.</text>
</comment>
<dbReference type="Pfam" id="PF02321">
    <property type="entry name" value="OEP"/>
    <property type="match status" value="2"/>
</dbReference>
<gene>
    <name evidence="3" type="primary">czcC_2</name>
    <name evidence="3" type="ORF">CAPSK01_003586</name>
</gene>
<dbReference type="InterPro" id="IPR010131">
    <property type="entry name" value="MdtP/NodT-like"/>
</dbReference>
<proteinExistence type="inferred from homology"/>
<organism evidence="3 4">
    <name type="scientific">Candidatus Accumulibacter vicinus</name>
    <dbReference type="NCBI Taxonomy" id="2954382"/>
    <lineage>
        <taxon>Bacteria</taxon>
        <taxon>Pseudomonadati</taxon>
        <taxon>Pseudomonadota</taxon>
        <taxon>Betaproteobacteria</taxon>
        <taxon>Candidatus Accumulibacter</taxon>
    </lineage>
</organism>